<dbReference type="Proteomes" id="UP000663852">
    <property type="component" value="Unassembled WGS sequence"/>
</dbReference>
<gene>
    <name evidence="2" type="ORF">EDS130_LOCUS24298</name>
    <name evidence="1" type="ORF">XAT740_LOCUS17126</name>
</gene>
<dbReference type="Proteomes" id="UP000663828">
    <property type="component" value="Unassembled WGS sequence"/>
</dbReference>
<protein>
    <submittedName>
        <fullName evidence="1">Uncharacterized protein</fullName>
    </submittedName>
</protein>
<evidence type="ECO:0000313" key="2">
    <source>
        <dbReference type="EMBL" id="CAF1182052.1"/>
    </source>
</evidence>
<proteinExistence type="predicted"/>
<evidence type="ECO:0000313" key="3">
    <source>
        <dbReference type="Proteomes" id="UP000663828"/>
    </source>
</evidence>
<sequence length="141" mass="16510">MDHRMEITVADNIARCYMCLAKSYARSRRLNSQALETCLKSLRLLINHVPVDFTSSDEELEGCWEWALSLFKIKSDQDGSQVPTKQQLYSMCKPSDNRPSLKGKEIGKMLKTTINQLQRQLPSTRKRYRKKRIKRLSRFIN</sequence>
<name>A0A814MEX6_ADIRI</name>
<keyword evidence="3" id="KW-1185">Reference proteome</keyword>
<dbReference type="EMBL" id="CAJNOJ010000137">
    <property type="protein sequence ID" value="CAF1182052.1"/>
    <property type="molecule type" value="Genomic_DNA"/>
</dbReference>
<accession>A0A814MEX6</accession>
<evidence type="ECO:0000313" key="1">
    <source>
        <dbReference type="EMBL" id="CAF1077095.1"/>
    </source>
</evidence>
<dbReference type="AlphaFoldDB" id="A0A814MEX6"/>
<organism evidence="1 3">
    <name type="scientific">Adineta ricciae</name>
    <name type="common">Rotifer</name>
    <dbReference type="NCBI Taxonomy" id="249248"/>
    <lineage>
        <taxon>Eukaryota</taxon>
        <taxon>Metazoa</taxon>
        <taxon>Spiralia</taxon>
        <taxon>Gnathifera</taxon>
        <taxon>Rotifera</taxon>
        <taxon>Eurotatoria</taxon>
        <taxon>Bdelloidea</taxon>
        <taxon>Adinetida</taxon>
        <taxon>Adinetidae</taxon>
        <taxon>Adineta</taxon>
    </lineage>
</organism>
<reference evidence="1" key="1">
    <citation type="submission" date="2021-02" db="EMBL/GenBank/DDBJ databases">
        <authorList>
            <person name="Nowell W R."/>
        </authorList>
    </citation>
    <scope>NUCLEOTIDE SEQUENCE</scope>
</reference>
<comment type="caution">
    <text evidence="1">The sequence shown here is derived from an EMBL/GenBank/DDBJ whole genome shotgun (WGS) entry which is preliminary data.</text>
</comment>
<dbReference type="EMBL" id="CAJNOR010001110">
    <property type="protein sequence ID" value="CAF1077095.1"/>
    <property type="molecule type" value="Genomic_DNA"/>
</dbReference>